<name>A0A5N6KUC1_9ROSI</name>
<evidence type="ECO:0000313" key="2">
    <source>
        <dbReference type="Proteomes" id="UP000327013"/>
    </source>
</evidence>
<protein>
    <submittedName>
        <fullName evidence="1">Uncharacterized protein</fullName>
    </submittedName>
</protein>
<keyword evidence="2" id="KW-1185">Reference proteome</keyword>
<accession>A0A5N6KUC1</accession>
<comment type="caution">
    <text evidence="1">The sequence shown here is derived from an EMBL/GenBank/DDBJ whole genome shotgun (WGS) entry which is preliminary data.</text>
</comment>
<dbReference type="AlphaFoldDB" id="A0A5N6KUC1"/>
<sequence>MTAPSRVFGTGIRRRWTVSGLLETRSHSRSVDDRLASSSILIPGEHDHKLAASTTCFQSNQTCHGNHRLQQDAKEDIDSKA</sequence>
<dbReference type="Proteomes" id="UP000327013">
    <property type="component" value="Unassembled WGS sequence"/>
</dbReference>
<evidence type="ECO:0000313" key="1">
    <source>
        <dbReference type="EMBL" id="KAB8345971.1"/>
    </source>
</evidence>
<reference evidence="1 2" key="1">
    <citation type="submission" date="2019-06" db="EMBL/GenBank/DDBJ databases">
        <title>A chromosomal-level reference genome of Carpinus fangiana (Coryloideae, Betulaceae).</title>
        <authorList>
            <person name="Yang X."/>
            <person name="Wang Z."/>
            <person name="Zhang L."/>
            <person name="Hao G."/>
            <person name="Liu J."/>
            <person name="Yang Y."/>
        </authorList>
    </citation>
    <scope>NUCLEOTIDE SEQUENCE [LARGE SCALE GENOMIC DNA]</scope>
    <source>
        <strain evidence="1">Cfa_2016G</strain>
        <tissue evidence="1">Leaf</tissue>
    </source>
</reference>
<gene>
    <name evidence="1" type="ORF">FH972_023023</name>
</gene>
<proteinExistence type="predicted"/>
<dbReference type="EMBL" id="VIBQ01000013">
    <property type="protein sequence ID" value="KAB8345971.1"/>
    <property type="molecule type" value="Genomic_DNA"/>
</dbReference>
<organism evidence="1 2">
    <name type="scientific">Carpinus fangiana</name>
    <dbReference type="NCBI Taxonomy" id="176857"/>
    <lineage>
        <taxon>Eukaryota</taxon>
        <taxon>Viridiplantae</taxon>
        <taxon>Streptophyta</taxon>
        <taxon>Embryophyta</taxon>
        <taxon>Tracheophyta</taxon>
        <taxon>Spermatophyta</taxon>
        <taxon>Magnoliopsida</taxon>
        <taxon>eudicotyledons</taxon>
        <taxon>Gunneridae</taxon>
        <taxon>Pentapetalae</taxon>
        <taxon>rosids</taxon>
        <taxon>fabids</taxon>
        <taxon>Fagales</taxon>
        <taxon>Betulaceae</taxon>
        <taxon>Carpinus</taxon>
    </lineage>
</organism>